<comment type="catalytic activity">
    <reaction evidence="3">
        <text>3-O-[beta-D-GlcA-(1-&gt;3)-beta-D-Gal-(1-&gt;3)-beta-D-Gal-(1-&gt;4)-beta-D-2-O-P-Xyl]-L-seryl-[protein] + H2O = 3-O-(beta-D-GlcA-(1-&gt;3)-beta-D-Gal-(1-&gt;3)-beta-D-Gal-(1-&gt;4)-beta-D-Xyl)-L-seryl-[protein] + phosphate</text>
        <dbReference type="Rhea" id="RHEA:56512"/>
        <dbReference type="Rhea" id="RHEA-COMP:12573"/>
        <dbReference type="Rhea" id="RHEA-COMP:14559"/>
        <dbReference type="ChEBI" id="CHEBI:15377"/>
        <dbReference type="ChEBI" id="CHEBI:43474"/>
        <dbReference type="ChEBI" id="CHEBI:132093"/>
        <dbReference type="ChEBI" id="CHEBI:140495"/>
    </reaction>
</comment>
<comment type="caution">
    <text evidence="7">The sequence shown here is derived from an EMBL/GenBank/DDBJ whole genome shotgun (WGS) entry which is preliminary data.</text>
</comment>
<evidence type="ECO:0000256" key="6">
    <source>
        <dbReference type="SAM" id="Phobius"/>
    </source>
</evidence>
<keyword evidence="6" id="KW-0812">Transmembrane</keyword>
<gene>
    <name evidence="7" type="ORF">KUTeg_002659</name>
</gene>
<dbReference type="Gene3D" id="3.40.50.1240">
    <property type="entry name" value="Phosphoglycerate mutase-like"/>
    <property type="match status" value="1"/>
</dbReference>
<dbReference type="InterPro" id="IPR029033">
    <property type="entry name" value="His_PPase_superfam"/>
</dbReference>
<dbReference type="InterPro" id="IPR033379">
    <property type="entry name" value="Acid_Pase_AS"/>
</dbReference>
<dbReference type="InterPro" id="IPR050645">
    <property type="entry name" value="Histidine_acid_phosphatase"/>
</dbReference>
<evidence type="ECO:0000256" key="1">
    <source>
        <dbReference type="ARBA" id="ARBA00005375"/>
    </source>
</evidence>
<keyword evidence="8" id="KW-1185">Reference proteome</keyword>
<dbReference type="PROSITE" id="PS00616">
    <property type="entry name" value="HIS_ACID_PHOSPHAT_1"/>
    <property type="match status" value="1"/>
</dbReference>
<organism evidence="7 8">
    <name type="scientific">Tegillarca granosa</name>
    <name type="common">Malaysian cockle</name>
    <name type="synonym">Anadara granosa</name>
    <dbReference type="NCBI Taxonomy" id="220873"/>
    <lineage>
        <taxon>Eukaryota</taxon>
        <taxon>Metazoa</taxon>
        <taxon>Spiralia</taxon>
        <taxon>Lophotrochozoa</taxon>
        <taxon>Mollusca</taxon>
        <taxon>Bivalvia</taxon>
        <taxon>Autobranchia</taxon>
        <taxon>Pteriomorphia</taxon>
        <taxon>Arcoida</taxon>
        <taxon>Arcoidea</taxon>
        <taxon>Arcidae</taxon>
        <taxon>Tegillarca</taxon>
    </lineage>
</organism>
<evidence type="ECO:0000256" key="3">
    <source>
        <dbReference type="ARBA" id="ARBA00036311"/>
    </source>
</evidence>
<dbReference type="InterPro" id="IPR000560">
    <property type="entry name" value="His_Pase_clade-2"/>
</dbReference>
<keyword evidence="6" id="KW-0472">Membrane</keyword>
<dbReference type="CDD" id="cd07061">
    <property type="entry name" value="HP_HAP_like"/>
    <property type="match status" value="1"/>
</dbReference>
<dbReference type="EMBL" id="JARBDR010000141">
    <property type="protein sequence ID" value="KAJ8321072.1"/>
    <property type="molecule type" value="Genomic_DNA"/>
</dbReference>
<dbReference type="PANTHER" id="PTHR11567">
    <property type="entry name" value="ACID PHOSPHATASE-RELATED"/>
    <property type="match status" value="1"/>
</dbReference>
<reference evidence="7 8" key="1">
    <citation type="submission" date="2022-12" db="EMBL/GenBank/DDBJ databases">
        <title>Chromosome-level genome of Tegillarca granosa.</title>
        <authorList>
            <person name="Kim J."/>
        </authorList>
    </citation>
    <scope>NUCLEOTIDE SEQUENCE [LARGE SCALE GENOMIC DNA]</scope>
    <source>
        <strain evidence="7">Teg-2019</strain>
        <tissue evidence="7">Adductor muscle</tissue>
    </source>
</reference>
<accession>A0ABQ9FYI2</accession>
<dbReference type="Pfam" id="PF00328">
    <property type="entry name" value="His_Phos_2"/>
    <property type="match status" value="2"/>
</dbReference>
<comment type="similarity">
    <text evidence="1">Belongs to the histidine acid phosphatase family.</text>
</comment>
<name>A0ABQ9FYI2_TEGGR</name>
<sequence length="507" mass="58840">MRFHIKHVIVVFILISFILWASHVYIDNLQRNRQLERSQSIENKVNEWLDHREHKDHHFRFDKLGPDLKYKTDINDADNTDKLLSVPRLWQYCNPPVKAVTGDEGEVSPEYRLEMVHVLIRHGDRTPMHTMKGLPTVKINCNLDKLSLTNSKLQNFASKIKDSLQRHKESDFKNWDLYPDEEYCTGSQLTGTGIHQHILNGEHLGFKFFRKWELLSSNFSSDDILVKSTEYSRTFQSAIAFMYGFLPQFSLNKLIIKKSSNLYFCSKSSGFVCFCPQANLAKQMADNFNSKLSHNSSKHQNLIKQLADIYNTKPSHIPWLSAVADIIMANVCHEFKLPCNDAGQCADQNLLINIWKVIDNESLISKTKNHVFIKFSHLIMHPFLVQIAHQMKSVVLANKSVPKFVLYSGHDVTMTPLLVALGISDGLWPSYASRLVIEFYSRVVTQKKIHYFIRILYNGLDMTRQLPFCRTVINGLCKFIHFIHFIDTHLKPYNVTSYNRYCYSETN</sequence>
<dbReference type="SUPFAM" id="SSF53254">
    <property type="entry name" value="Phosphoglycerate mutase-like"/>
    <property type="match status" value="1"/>
</dbReference>
<keyword evidence="2" id="KW-0378">Hydrolase</keyword>
<dbReference type="Proteomes" id="UP001217089">
    <property type="component" value="Unassembled WGS sequence"/>
</dbReference>
<evidence type="ECO:0000256" key="4">
    <source>
        <dbReference type="ARBA" id="ARBA00040357"/>
    </source>
</evidence>
<protein>
    <recommendedName>
        <fullName evidence="4">2-phosphoxylose phosphatase 1</fullName>
    </recommendedName>
    <alternativeName>
        <fullName evidence="5">Acid phosphatase-like protein 2</fullName>
    </alternativeName>
</protein>
<evidence type="ECO:0000256" key="2">
    <source>
        <dbReference type="ARBA" id="ARBA00022801"/>
    </source>
</evidence>
<evidence type="ECO:0000256" key="5">
    <source>
        <dbReference type="ARBA" id="ARBA00041499"/>
    </source>
</evidence>
<evidence type="ECO:0000313" key="7">
    <source>
        <dbReference type="EMBL" id="KAJ8321072.1"/>
    </source>
</evidence>
<dbReference type="PANTHER" id="PTHR11567:SF110">
    <property type="entry name" value="2-PHOSPHOXYLOSE PHOSPHATASE 1"/>
    <property type="match status" value="1"/>
</dbReference>
<feature type="transmembrane region" description="Helical" evidence="6">
    <location>
        <begin position="7"/>
        <end position="26"/>
    </location>
</feature>
<keyword evidence="6" id="KW-1133">Transmembrane helix</keyword>
<evidence type="ECO:0000313" key="8">
    <source>
        <dbReference type="Proteomes" id="UP001217089"/>
    </source>
</evidence>
<proteinExistence type="inferred from homology"/>